<dbReference type="CDD" id="cd06223">
    <property type="entry name" value="PRTases_typeI"/>
    <property type="match status" value="1"/>
</dbReference>
<dbReference type="PANTHER" id="PTHR10210:SF32">
    <property type="entry name" value="RIBOSE-PHOSPHATE PYROPHOSPHOKINASE 2"/>
    <property type="match status" value="1"/>
</dbReference>
<dbReference type="SUPFAM" id="SSF53271">
    <property type="entry name" value="PRTase-like"/>
    <property type="match status" value="1"/>
</dbReference>
<dbReference type="GO" id="GO:0005737">
    <property type="term" value="C:cytoplasm"/>
    <property type="evidence" value="ECO:0007669"/>
    <property type="project" value="TreeGrafter"/>
</dbReference>
<evidence type="ECO:0000256" key="5">
    <source>
        <dbReference type="ARBA" id="ARBA00022679"/>
    </source>
</evidence>
<dbReference type="NCBIfam" id="TIGR01251">
    <property type="entry name" value="ribP_PPkin"/>
    <property type="match status" value="1"/>
</dbReference>
<dbReference type="InterPro" id="IPR000836">
    <property type="entry name" value="PRTase_dom"/>
</dbReference>
<evidence type="ECO:0000256" key="11">
    <source>
        <dbReference type="ARBA" id="ARBA00022842"/>
    </source>
</evidence>
<evidence type="ECO:0000256" key="6">
    <source>
        <dbReference type="ARBA" id="ARBA00022723"/>
    </source>
</evidence>
<comment type="cofactor">
    <cofactor evidence="1">
        <name>Mg(2+)</name>
        <dbReference type="ChEBI" id="CHEBI:18420"/>
    </cofactor>
</comment>
<keyword evidence="10" id="KW-0067">ATP-binding</keyword>
<keyword evidence="6" id="KW-0479">Metal-binding</keyword>
<sequence length="509" mass="55982">MKFGQDLKNNIVPEWEYGYIAYDKLKELIKKISGENVDERESLEEEFFLLLEEELEKVNRFYLDKVTEFDAELTSLDDSKARPRSNSISTVPSLSTQDQMMQLHAKIGQLQAFVWLNTQGFEKIMKKFDKFMGLRHTAAAKTPDFEARLRNEAFKSDRLESCLERFKMMRSRVNQDGGSVEIKLISGSANKPLAEEISARLGVPLSPAKVRRFNDGEVNIQLCDSVRGCSVYIVQPTCPPVNDHLIELLLLVSAARRASASSVTAVVPYYGYARQDRKDRSRVPISAADVARMMEAMGVDRVVCVDLHCAQIQGFFGPRTPVDNLFAAPIAVSFFNMKDLVKPVIVSPDAGGVARAKLFMEGFSRLPDPPEVTLAVILKQRAGAGEVSSMHLVGSVAGCDCIIVDDMIDTAGTLTAAANELKNFGAQRVFAFATHGLFSGPAADRIEACVLEEVVVANTVPLRPEITERTRKIRMLSVGKLVEGAIRGIHSGTSVSALFEANVGGDLIA</sequence>
<dbReference type="InterPro" id="IPR005946">
    <property type="entry name" value="Rib-P_diPkinase"/>
</dbReference>
<evidence type="ECO:0000256" key="10">
    <source>
        <dbReference type="ARBA" id="ARBA00022840"/>
    </source>
</evidence>
<feature type="domain" description="SPX" evidence="13">
    <location>
        <begin position="1"/>
        <end position="142"/>
    </location>
</feature>
<dbReference type="GO" id="GO:0006164">
    <property type="term" value="P:purine nucleotide biosynthetic process"/>
    <property type="evidence" value="ECO:0007669"/>
    <property type="project" value="TreeGrafter"/>
</dbReference>
<gene>
    <name evidence="14" type="ORF">CTAYLR_003898</name>
</gene>
<dbReference type="GO" id="GO:0002189">
    <property type="term" value="C:ribose phosphate diphosphokinase complex"/>
    <property type="evidence" value="ECO:0007669"/>
    <property type="project" value="TreeGrafter"/>
</dbReference>
<keyword evidence="8" id="KW-0547">Nucleotide-binding</keyword>
<name>A0AAD7XSV0_9STRA</name>
<evidence type="ECO:0000256" key="8">
    <source>
        <dbReference type="ARBA" id="ARBA00022741"/>
    </source>
</evidence>
<comment type="pathway">
    <text evidence="2">Metabolic intermediate biosynthesis; 5-phospho-alpha-D-ribose 1-diphosphate biosynthesis; 5-phospho-alpha-D-ribose 1-diphosphate from D-ribose 5-phosphate (route I): step 1/1.</text>
</comment>
<dbReference type="InterPro" id="IPR029099">
    <property type="entry name" value="Pribosyltran_N"/>
</dbReference>
<dbReference type="EC" id="2.7.6.1" evidence="4"/>
<evidence type="ECO:0000256" key="2">
    <source>
        <dbReference type="ARBA" id="ARBA00004996"/>
    </source>
</evidence>
<dbReference type="Proteomes" id="UP001230188">
    <property type="component" value="Unassembled WGS sequence"/>
</dbReference>
<keyword evidence="5" id="KW-0808">Transferase</keyword>
<dbReference type="EMBL" id="JAQMWT010000109">
    <property type="protein sequence ID" value="KAJ8610388.1"/>
    <property type="molecule type" value="Genomic_DNA"/>
</dbReference>
<dbReference type="GO" id="GO:0000287">
    <property type="term" value="F:magnesium ion binding"/>
    <property type="evidence" value="ECO:0007669"/>
    <property type="project" value="InterPro"/>
</dbReference>
<dbReference type="GO" id="GO:0005524">
    <property type="term" value="F:ATP binding"/>
    <property type="evidence" value="ECO:0007669"/>
    <property type="project" value="UniProtKB-KW"/>
</dbReference>
<dbReference type="Pfam" id="PF14572">
    <property type="entry name" value="Pribosyl_synth"/>
    <property type="match status" value="1"/>
</dbReference>
<dbReference type="PROSITE" id="PS51382">
    <property type="entry name" value="SPX"/>
    <property type="match status" value="1"/>
</dbReference>
<proteinExistence type="inferred from homology"/>
<dbReference type="Pfam" id="PF03105">
    <property type="entry name" value="SPX"/>
    <property type="match status" value="2"/>
</dbReference>
<keyword evidence="9" id="KW-0418">Kinase</keyword>
<comment type="catalytic activity">
    <reaction evidence="12">
        <text>D-ribose 5-phosphate + ATP = 5-phospho-alpha-D-ribose 1-diphosphate + AMP + H(+)</text>
        <dbReference type="Rhea" id="RHEA:15609"/>
        <dbReference type="ChEBI" id="CHEBI:15378"/>
        <dbReference type="ChEBI" id="CHEBI:30616"/>
        <dbReference type="ChEBI" id="CHEBI:58017"/>
        <dbReference type="ChEBI" id="CHEBI:78346"/>
        <dbReference type="ChEBI" id="CHEBI:456215"/>
        <dbReference type="EC" id="2.7.6.1"/>
    </reaction>
</comment>
<dbReference type="CDD" id="cd14447">
    <property type="entry name" value="SPX"/>
    <property type="match status" value="1"/>
</dbReference>
<protein>
    <recommendedName>
        <fullName evidence="4">ribose-phosphate diphosphokinase</fullName>
        <ecNumber evidence="4">2.7.6.1</ecNumber>
    </recommendedName>
</protein>
<dbReference type="AlphaFoldDB" id="A0AAD7XSV0"/>
<comment type="similarity">
    <text evidence="3">Belongs to the ribose-phosphate pyrophosphokinase family.</text>
</comment>
<dbReference type="SMART" id="SM01400">
    <property type="entry name" value="Pribosyltran_N"/>
    <property type="match status" value="1"/>
</dbReference>
<evidence type="ECO:0000256" key="7">
    <source>
        <dbReference type="ARBA" id="ARBA00022727"/>
    </source>
</evidence>
<keyword evidence="7" id="KW-0545">Nucleotide biosynthesis</keyword>
<evidence type="ECO:0000256" key="12">
    <source>
        <dbReference type="ARBA" id="ARBA00049535"/>
    </source>
</evidence>
<evidence type="ECO:0000313" key="15">
    <source>
        <dbReference type="Proteomes" id="UP001230188"/>
    </source>
</evidence>
<evidence type="ECO:0000256" key="3">
    <source>
        <dbReference type="ARBA" id="ARBA00006478"/>
    </source>
</evidence>
<evidence type="ECO:0000256" key="1">
    <source>
        <dbReference type="ARBA" id="ARBA00001946"/>
    </source>
</evidence>
<evidence type="ECO:0000256" key="9">
    <source>
        <dbReference type="ARBA" id="ARBA00022777"/>
    </source>
</evidence>
<dbReference type="GO" id="GO:0016301">
    <property type="term" value="F:kinase activity"/>
    <property type="evidence" value="ECO:0007669"/>
    <property type="project" value="UniProtKB-KW"/>
</dbReference>
<dbReference type="GO" id="GO:0006015">
    <property type="term" value="P:5-phosphoribose 1-diphosphate biosynthetic process"/>
    <property type="evidence" value="ECO:0007669"/>
    <property type="project" value="TreeGrafter"/>
</dbReference>
<dbReference type="Pfam" id="PF13793">
    <property type="entry name" value="Pribosyltran_N"/>
    <property type="match status" value="1"/>
</dbReference>
<keyword evidence="11" id="KW-0460">Magnesium</keyword>
<evidence type="ECO:0000259" key="13">
    <source>
        <dbReference type="PROSITE" id="PS51382"/>
    </source>
</evidence>
<dbReference type="NCBIfam" id="NF002320">
    <property type="entry name" value="PRK01259.1"/>
    <property type="match status" value="1"/>
</dbReference>
<organism evidence="14 15">
    <name type="scientific">Chrysophaeum taylorii</name>
    <dbReference type="NCBI Taxonomy" id="2483200"/>
    <lineage>
        <taxon>Eukaryota</taxon>
        <taxon>Sar</taxon>
        <taxon>Stramenopiles</taxon>
        <taxon>Ochrophyta</taxon>
        <taxon>Pelagophyceae</taxon>
        <taxon>Pelagomonadales</taxon>
        <taxon>Pelagomonadaceae</taxon>
        <taxon>Chrysophaeum</taxon>
    </lineage>
</organism>
<comment type="caution">
    <text evidence="14">The sequence shown here is derived from an EMBL/GenBank/DDBJ whole genome shotgun (WGS) entry which is preliminary data.</text>
</comment>
<keyword evidence="15" id="KW-1185">Reference proteome</keyword>
<reference evidence="14" key="1">
    <citation type="submission" date="2023-01" db="EMBL/GenBank/DDBJ databases">
        <title>Metagenome sequencing of chrysophaentin producing Chrysophaeum taylorii.</title>
        <authorList>
            <person name="Davison J."/>
            <person name="Bewley C."/>
        </authorList>
    </citation>
    <scope>NUCLEOTIDE SEQUENCE</scope>
    <source>
        <strain evidence="14">NIES-1699</strain>
    </source>
</reference>
<dbReference type="PANTHER" id="PTHR10210">
    <property type="entry name" value="RIBOSE-PHOSPHATE DIPHOSPHOKINASE FAMILY MEMBER"/>
    <property type="match status" value="1"/>
</dbReference>
<dbReference type="GO" id="GO:0004749">
    <property type="term" value="F:ribose phosphate diphosphokinase activity"/>
    <property type="evidence" value="ECO:0007669"/>
    <property type="project" value="UniProtKB-EC"/>
</dbReference>
<dbReference type="FunFam" id="3.40.50.2020:FF:000001">
    <property type="entry name" value="Ribose-phosphate pyrophosphokinase"/>
    <property type="match status" value="1"/>
</dbReference>
<dbReference type="InterPro" id="IPR029057">
    <property type="entry name" value="PRTase-like"/>
</dbReference>
<dbReference type="InterPro" id="IPR004331">
    <property type="entry name" value="SPX_dom"/>
</dbReference>
<evidence type="ECO:0000256" key="4">
    <source>
        <dbReference type="ARBA" id="ARBA00013247"/>
    </source>
</evidence>
<accession>A0AAD7XSV0</accession>
<evidence type="ECO:0000313" key="14">
    <source>
        <dbReference type="EMBL" id="KAJ8610388.1"/>
    </source>
</evidence>
<dbReference type="FunFam" id="3.40.50.2020:FF:000002">
    <property type="entry name" value="Ribose-phosphate pyrophosphokinase"/>
    <property type="match status" value="1"/>
</dbReference>
<dbReference type="Gene3D" id="3.40.50.2020">
    <property type="match status" value="2"/>
</dbReference>